<feature type="region of interest" description="Disordered" evidence="1">
    <location>
        <begin position="130"/>
        <end position="149"/>
    </location>
</feature>
<sequence>MVRFNKRTPQDIMNYIADSDDESDPFVGRRVEFLDGKVDEALQNALSLQNQPQLFDKIIGRLQQHADRTLRVTRPIRPQPVALNLFVDKSMVSFPSFFGSCRKNIALLHHLQRYAACYVAYKAGYFQKRSRKKRKSRTNKNTYRQEVPSGSGMGPATIKTFLAGCHPSMSHLFEAFQRARITGEIHLRTLALRSEENLRVYLMSGGIAKTPLECEALVQGFAQI</sequence>
<dbReference type="Proteomes" id="UP001215280">
    <property type="component" value="Unassembled WGS sequence"/>
</dbReference>
<evidence type="ECO:0000313" key="2">
    <source>
        <dbReference type="EMBL" id="KAJ7739711.1"/>
    </source>
</evidence>
<reference evidence="2" key="1">
    <citation type="submission" date="2023-03" db="EMBL/GenBank/DDBJ databases">
        <title>Massive genome expansion in bonnet fungi (Mycena s.s.) driven by repeated elements and novel gene families across ecological guilds.</title>
        <authorList>
            <consortium name="Lawrence Berkeley National Laboratory"/>
            <person name="Harder C.B."/>
            <person name="Miyauchi S."/>
            <person name="Viragh M."/>
            <person name="Kuo A."/>
            <person name="Thoen E."/>
            <person name="Andreopoulos B."/>
            <person name="Lu D."/>
            <person name="Skrede I."/>
            <person name="Drula E."/>
            <person name="Henrissat B."/>
            <person name="Morin E."/>
            <person name="Kohler A."/>
            <person name="Barry K."/>
            <person name="LaButti K."/>
            <person name="Morin E."/>
            <person name="Salamov A."/>
            <person name="Lipzen A."/>
            <person name="Mereny Z."/>
            <person name="Hegedus B."/>
            <person name="Baldrian P."/>
            <person name="Stursova M."/>
            <person name="Weitz H."/>
            <person name="Taylor A."/>
            <person name="Grigoriev I.V."/>
            <person name="Nagy L.G."/>
            <person name="Martin F."/>
            <person name="Kauserud H."/>
        </authorList>
    </citation>
    <scope>NUCLEOTIDE SEQUENCE</scope>
    <source>
        <strain evidence="2">CBHHK188m</strain>
    </source>
</reference>
<organism evidence="2 3">
    <name type="scientific">Mycena maculata</name>
    <dbReference type="NCBI Taxonomy" id="230809"/>
    <lineage>
        <taxon>Eukaryota</taxon>
        <taxon>Fungi</taxon>
        <taxon>Dikarya</taxon>
        <taxon>Basidiomycota</taxon>
        <taxon>Agaricomycotina</taxon>
        <taxon>Agaricomycetes</taxon>
        <taxon>Agaricomycetidae</taxon>
        <taxon>Agaricales</taxon>
        <taxon>Marasmiineae</taxon>
        <taxon>Mycenaceae</taxon>
        <taxon>Mycena</taxon>
    </lineage>
</organism>
<name>A0AAD7IC36_9AGAR</name>
<gene>
    <name evidence="2" type="ORF">DFH07DRAFT_78067</name>
</gene>
<dbReference type="EMBL" id="JARJLG010000131">
    <property type="protein sequence ID" value="KAJ7739711.1"/>
    <property type="molecule type" value="Genomic_DNA"/>
</dbReference>
<comment type="caution">
    <text evidence="2">The sequence shown here is derived from an EMBL/GenBank/DDBJ whole genome shotgun (WGS) entry which is preliminary data.</text>
</comment>
<evidence type="ECO:0000256" key="1">
    <source>
        <dbReference type="SAM" id="MobiDB-lite"/>
    </source>
</evidence>
<dbReference type="AlphaFoldDB" id="A0AAD7IC36"/>
<accession>A0AAD7IC36</accession>
<protein>
    <submittedName>
        <fullName evidence="2">Uncharacterized protein</fullName>
    </submittedName>
</protein>
<keyword evidence="3" id="KW-1185">Reference proteome</keyword>
<evidence type="ECO:0000313" key="3">
    <source>
        <dbReference type="Proteomes" id="UP001215280"/>
    </source>
</evidence>
<proteinExistence type="predicted"/>